<proteinExistence type="predicted"/>
<feature type="transmembrane region" description="Helical" evidence="1">
    <location>
        <begin position="6"/>
        <end position="29"/>
    </location>
</feature>
<evidence type="ECO:0000256" key="1">
    <source>
        <dbReference type="SAM" id="Phobius"/>
    </source>
</evidence>
<reference evidence="3" key="1">
    <citation type="journal article" date="2019" name="Int. J. Syst. Evol. Microbiol.">
        <title>The Global Catalogue of Microorganisms (GCM) 10K type strain sequencing project: providing services to taxonomists for standard genome sequencing and annotation.</title>
        <authorList>
            <consortium name="The Broad Institute Genomics Platform"/>
            <consortium name="The Broad Institute Genome Sequencing Center for Infectious Disease"/>
            <person name="Wu L."/>
            <person name="Ma J."/>
        </authorList>
    </citation>
    <scope>NUCLEOTIDE SEQUENCE [LARGE SCALE GENOMIC DNA]</scope>
    <source>
        <strain evidence="3">KACC 12597</strain>
    </source>
</reference>
<keyword evidence="1" id="KW-0812">Transmembrane</keyword>
<name>A0ABW4Y7C3_9GAMM</name>
<accession>A0ABW4Y7C3</accession>
<comment type="caution">
    <text evidence="2">The sequence shown here is derived from an EMBL/GenBank/DDBJ whole genome shotgun (WGS) entry which is preliminary data.</text>
</comment>
<evidence type="ECO:0000313" key="3">
    <source>
        <dbReference type="Proteomes" id="UP001597337"/>
    </source>
</evidence>
<organism evidence="2 3">
    <name type="scientific">Thiorhodococcus fuscus</name>
    <dbReference type="NCBI Taxonomy" id="527200"/>
    <lineage>
        <taxon>Bacteria</taxon>
        <taxon>Pseudomonadati</taxon>
        <taxon>Pseudomonadota</taxon>
        <taxon>Gammaproteobacteria</taxon>
        <taxon>Chromatiales</taxon>
        <taxon>Chromatiaceae</taxon>
        <taxon>Thiorhodococcus</taxon>
    </lineage>
</organism>
<keyword evidence="1" id="KW-1133">Transmembrane helix</keyword>
<keyword evidence="1" id="KW-0472">Membrane</keyword>
<dbReference type="Proteomes" id="UP001597337">
    <property type="component" value="Unassembled WGS sequence"/>
</dbReference>
<sequence length="150" mass="16667">MTDAERIVWGALAGVSIYIVGQLLSKFLIEPLHELRKTVGEVRFNLAFYAPTIHTPIGRSKEASADAQQALRENSCNLISKLHAVPIYSVVRHLSFGVLPERKAIEKAAAHLRALSTYVLQEGEKANNNSETVEKLVLRVELLLNLKPLE</sequence>
<gene>
    <name evidence="2" type="ORF">ACFSJC_03200</name>
</gene>
<dbReference type="RefSeq" id="WP_386023119.1">
    <property type="nucleotide sequence ID" value="NZ_JBHUHX010000007.1"/>
</dbReference>
<protein>
    <submittedName>
        <fullName evidence="2">Uncharacterized protein</fullName>
    </submittedName>
</protein>
<keyword evidence="3" id="KW-1185">Reference proteome</keyword>
<dbReference type="EMBL" id="JBHUHX010000007">
    <property type="protein sequence ID" value="MFD2110843.1"/>
    <property type="molecule type" value="Genomic_DNA"/>
</dbReference>
<evidence type="ECO:0000313" key="2">
    <source>
        <dbReference type="EMBL" id="MFD2110843.1"/>
    </source>
</evidence>